<sequence>MPKPTPAWFDILTASVHALGAAAREYRTAYQTACTASWHVDPTRVLPINGQLSVLERDFVRPQDDALWRLGELYGNLRDTTKRLYENTAQAYAYGTAAAVQSVLNGERPPHIELGRRDSRYVLPAGPLPDMQDGLSRWTGSERLASLRQRVLEQERALAYVSDLAFYEDLAEYECADLAHASERAARLADSAYAYGETAESALHFVLLTAATNQASGDER</sequence>
<gene>
    <name evidence="1" type="ORF">OG835_20335</name>
</gene>
<name>A0ACD4ZPV7_9ACTN</name>
<proteinExistence type="predicted"/>
<organism evidence="1 2">
    <name type="scientific">Streptomyces scopuliridis</name>
    <dbReference type="NCBI Taxonomy" id="452529"/>
    <lineage>
        <taxon>Bacteria</taxon>
        <taxon>Bacillati</taxon>
        <taxon>Actinomycetota</taxon>
        <taxon>Actinomycetes</taxon>
        <taxon>Kitasatosporales</taxon>
        <taxon>Streptomycetaceae</taxon>
        <taxon>Streptomyces</taxon>
    </lineage>
</organism>
<reference evidence="1" key="1">
    <citation type="submission" date="2022-10" db="EMBL/GenBank/DDBJ databases">
        <title>The complete genomes of actinobacterial strains from the NBC collection.</title>
        <authorList>
            <person name="Joergensen T.S."/>
            <person name="Alvarez Arevalo M."/>
            <person name="Sterndorff E.B."/>
            <person name="Faurdal D."/>
            <person name="Vuksanovic O."/>
            <person name="Mourched A.-S."/>
            <person name="Charusanti P."/>
            <person name="Shaw S."/>
            <person name="Blin K."/>
            <person name="Weber T."/>
        </authorList>
    </citation>
    <scope>NUCLEOTIDE SEQUENCE</scope>
    <source>
        <strain evidence="1">NBC 01771</strain>
    </source>
</reference>
<protein>
    <submittedName>
        <fullName evidence="1">Uncharacterized protein</fullName>
    </submittedName>
</protein>
<keyword evidence="2" id="KW-1185">Reference proteome</keyword>
<accession>A0ACD4ZPV7</accession>
<dbReference type="EMBL" id="CP109109">
    <property type="protein sequence ID" value="WSB99136.1"/>
    <property type="molecule type" value="Genomic_DNA"/>
</dbReference>
<evidence type="ECO:0000313" key="2">
    <source>
        <dbReference type="Proteomes" id="UP001348369"/>
    </source>
</evidence>
<dbReference type="Proteomes" id="UP001348369">
    <property type="component" value="Chromosome"/>
</dbReference>
<evidence type="ECO:0000313" key="1">
    <source>
        <dbReference type="EMBL" id="WSB99136.1"/>
    </source>
</evidence>